<dbReference type="GO" id="GO:0005637">
    <property type="term" value="C:nuclear inner membrane"/>
    <property type="evidence" value="ECO:0007669"/>
    <property type="project" value="TreeGrafter"/>
</dbReference>
<feature type="transmembrane region" description="Helical" evidence="8">
    <location>
        <begin position="370"/>
        <end position="390"/>
    </location>
</feature>
<dbReference type="Pfam" id="PF10034">
    <property type="entry name" value="Dpy19"/>
    <property type="match status" value="1"/>
</dbReference>
<comment type="similarity">
    <text evidence="2">Belongs to the dpy-19 family.</text>
</comment>
<evidence type="ECO:0000256" key="3">
    <source>
        <dbReference type="ARBA" id="ARBA00022676"/>
    </source>
</evidence>
<reference evidence="10" key="1">
    <citation type="submission" date="2022-11" db="UniProtKB">
        <authorList>
            <consortium name="WormBaseParasite"/>
        </authorList>
    </citation>
    <scope>IDENTIFICATION</scope>
</reference>
<sequence length="583" mass="67651">MESDKIHLKKRRKRTLKSNDHDLGVKGMSLEHEKRSTSTKARTACVPQSSYFSELLETLKWLWIALGVAVLGYSGYWFAWYIQTLHENQMWFTNIRQVEREISLRTECGLYYSYYKQLVNSSTFIQGFRDLQNDNVTENARTINILKRFNIYQEVFLAWLYRILPQKWQNEPILFYVYSIFKLNGFYVSVLFALTWFMCGDGVNWLPGLLSAVFFTVNLTDSTRVYFTINLRECFGFPILWCQILFICIYMKCEGLDERRQKSYDFAKDVVLSLAILISTFLFALTWQFNQFIMLLQSGSIYAIGLLHLIPEWKVRRLLLLELSALLLACLTQFGQPMLLGSLLVAFVPGAVLSLCICRQWTISGGVVNGSLKLVIQACFTLILTFFVHFCFKKMLQLDADDHIFKFLKGKFGFADPRDFESRIYLCHGAFFFLENDFYLRTSNTLVFPLYVLMLCGCLVILGKDIMFEWCSLTSSKTKYASPDTADITDKIFYFNRRPELAYLLIQSIASGFLAMMALRMKYLWTPHLCVLAAMSLGDSDIWTTLIAKFRVKSAKLWSFLLTSTLCTALSMGLIFNYKPVYE</sequence>
<dbReference type="PANTHER" id="PTHR31488:SF3">
    <property type="entry name" value="C-MANNOSYLTRANSFERASE DPY19L3"/>
    <property type="match status" value="1"/>
</dbReference>
<organism evidence="9 10">
    <name type="scientific">Romanomermis culicivorax</name>
    <name type="common">Nematode worm</name>
    <dbReference type="NCBI Taxonomy" id="13658"/>
    <lineage>
        <taxon>Eukaryota</taxon>
        <taxon>Metazoa</taxon>
        <taxon>Ecdysozoa</taxon>
        <taxon>Nematoda</taxon>
        <taxon>Enoplea</taxon>
        <taxon>Dorylaimia</taxon>
        <taxon>Mermithida</taxon>
        <taxon>Mermithoidea</taxon>
        <taxon>Mermithidae</taxon>
        <taxon>Romanomermis</taxon>
    </lineage>
</organism>
<keyword evidence="4" id="KW-0808">Transferase</keyword>
<evidence type="ECO:0000256" key="6">
    <source>
        <dbReference type="ARBA" id="ARBA00022989"/>
    </source>
</evidence>
<protein>
    <submittedName>
        <fullName evidence="10">C-mannosyltransferase DPY19L3</fullName>
    </submittedName>
</protein>
<dbReference type="Proteomes" id="UP000887565">
    <property type="component" value="Unplaced"/>
</dbReference>
<dbReference type="OMA" id="HEAKLWF"/>
<evidence type="ECO:0000256" key="4">
    <source>
        <dbReference type="ARBA" id="ARBA00022679"/>
    </source>
</evidence>
<dbReference type="InterPro" id="IPR018732">
    <property type="entry name" value="Dpy-19/Dpy-19-like"/>
</dbReference>
<keyword evidence="3" id="KW-0328">Glycosyltransferase</keyword>
<evidence type="ECO:0000256" key="2">
    <source>
        <dbReference type="ARBA" id="ARBA00008744"/>
    </source>
</evidence>
<feature type="transmembrane region" description="Helical" evidence="8">
    <location>
        <begin position="501"/>
        <end position="519"/>
    </location>
</feature>
<feature type="transmembrane region" description="Helical" evidence="8">
    <location>
        <begin position="173"/>
        <end position="198"/>
    </location>
</feature>
<feature type="transmembrane region" description="Helical" evidence="8">
    <location>
        <begin position="318"/>
        <end position="334"/>
    </location>
</feature>
<proteinExistence type="inferred from homology"/>
<feature type="transmembrane region" description="Helical" evidence="8">
    <location>
        <begin position="61"/>
        <end position="82"/>
    </location>
</feature>
<dbReference type="GO" id="GO:0000030">
    <property type="term" value="F:mannosyltransferase activity"/>
    <property type="evidence" value="ECO:0007669"/>
    <property type="project" value="TreeGrafter"/>
</dbReference>
<comment type="subcellular location">
    <subcellularLocation>
        <location evidence="1">Membrane</location>
        <topology evidence="1">Multi-pass membrane protein</topology>
    </subcellularLocation>
</comment>
<evidence type="ECO:0000313" key="9">
    <source>
        <dbReference type="Proteomes" id="UP000887565"/>
    </source>
</evidence>
<feature type="transmembrane region" description="Helical" evidence="8">
    <location>
        <begin position="446"/>
        <end position="463"/>
    </location>
</feature>
<feature type="transmembrane region" description="Helical" evidence="8">
    <location>
        <begin position="558"/>
        <end position="578"/>
    </location>
</feature>
<feature type="transmembrane region" description="Helical" evidence="8">
    <location>
        <begin position="340"/>
        <end position="358"/>
    </location>
</feature>
<feature type="transmembrane region" description="Helical" evidence="8">
    <location>
        <begin position="292"/>
        <end position="311"/>
    </location>
</feature>
<evidence type="ECO:0000256" key="8">
    <source>
        <dbReference type="SAM" id="Phobius"/>
    </source>
</evidence>
<keyword evidence="7 8" id="KW-0472">Membrane</keyword>
<dbReference type="WBParaSite" id="nRc.2.0.1.t20412-RA">
    <property type="protein sequence ID" value="nRc.2.0.1.t20412-RA"/>
    <property type="gene ID" value="nRc.2.0.1.g20412"/>
</dbReference>
<accession>A0A915J3X9</accession>
<keyword evidence="6 8" id="KW-1133">Transmembrane helix</keyword>
<feature type="transmembrane region" description="Helical" evidence="8">
    <location>
        <begin position="265"/>
        <end position="286"/>
    </location>
</feature>
<evidence type="ECO:0000256" key="1">
    <source>
        <dbReference type="ARBA" id="ARBA00004141"/>
    </source>
</evidence>
<dbReference type="PANTHER" id="PTHR31488">
    <property type="entry name" value="DPY-19-LIKE 1, LIKE (H. SAPIENS)"/>
    <property type="match status" value="1"/>
</dbReference>
<keyword evidence="9" id="KW-1185">Reference proteome</keyword>
<evidence type="ECO:0000256" key="7">
    <source>
        <dbReference type="ARBA" id="ARBA00023136"/>
    </source>
</evidence>
<name>A0A915J3X9_ROMCU</name>
<evidence type="ECO:0000313" key="10">
    <source>
        <dbReference type="WBParaSite" id="nRc.2.0.1.t20412-RA"/>
    </source>
</evidence>
<keyword evidence="5 8" id="KW-0812">Transmembrane</keyword>
<dbReference type="AlphaFoldDB" id="A0A915J3X9"/>
<feature type="transmembrane region" description="Helical" evidence="8">
    <location>
        <begin position="235"/>
        <end position="253"/>
    </location>
</feature>
<evidence type="ECO:0000256" key="5">
    <source>
        <dbReference type="ARBA" id="ARBA00022692"/>
    </source>
</evidence>